<gene>
    <name evidence="2" type="ORF">R5R35_009621</name>
</gene>
<feature type="region of interest" description="Disordered" evidence="1">
    <location>
        <begin position="176"/>
        <end position="195"/>
    </location>
</feature>
<feature type="compositionally biased region" description="Polar residues" evidence="1">
    <location>
        <begin position="94"/>
        <end position="103"/>
    </location>
</feature>
<protein>
    <recommendedName>
        <fullName evidence="4">NADH dehydrogenase [ubiquinone] 1 alpha subcomplex assembly factor 4</fullName>
    </recommendedName>
</protein>
<evidence type="ECO:0000313" key="2">
    <source>
        <dbReference type="EMBL" id="KAK7794731.1"/>
    </source>
</evidence>
<dbReference type="GO" id="GO:0005739">
    <property type="term" value="C:mitochondrion"/>
    <property type="evidence" value="ECO:0007669"/>
    <property type="project" value="TreeGrafter"/>
</dbReference>
<keyword evidence="3" id="KW-1185">Reference proteome</keyword>
<dbReference type="Pfam" id="PF06784">
    <property type="entry name" value="UPF0240"/>
    <property type="match status" value="1"/>
</dbReference>
<name>A0AAN9VEC0_9ORTH</name>
<reference evidence="2 3" key="1">
    <citation type="submission" date="2024-03" db="EMBL/GenBank/DDBJ databases">
        <title>The genome assembly and annotation of the cricket Gryllus longicercus Weissman &amp; Gray.</title>
        <authorList>
            <person name="Szrajer S."/>
            <person name="Gray D."/>
            <person name="Ylla G."/>
        </authorList>
    </citation>
    <scope>NUCLEOTIDE SEQUENCE [LARGE SCALE GENOMIC DNA]</scope>
    <source>
        <strain evidence="2">DAG 2021-001</strain>
        <tissue evidence="2">Whole body minus gut</tissue>
    </source>
</reference>
<evidence type="ECO:0008006" key="4">
    <source>
        <dbReference type="Google" id="ProtNLM"/>
    </source>
</evidence>
<dbReference type="PANTHER" id="PTHR13338:SF4">
    <property type="entry name" value="NADH DEHYDROGENASE [UBIQUINONE] 1 ALPHA SUBCOMPLEX ASSEMBLY FACTOR 4"/>
    <property type="match status" value="1"/>
</dbReference>
<proteinExistence type="predicted"/>
<dbReference type="InterPro" id="IPR009622">
    <property type="entry name" value="NDUFAF4"/>
</dbReference>
<dbReference type="EMBL" id="JAZDUA010000322">
    <property type="protein sequence ID" value="KAK7794731.1"/>
    <property type="molecule type" value="Genomic_DNA"/>
</dbReference>
<comment type="caution">
    <text evidence="2">The sequence shown here is derived from an EMBL/GenBank/DDBJ whole genome shotgun (WGS) entry which is preliminary data.</text>
</comment>
<evidence type="ECO:0000256" key="1">
    <source>
        <dbReference type="SAM" id="MobiDB-lite"/>
    </source>
</evidence>
<accession>A0AAN9VEC0</accession>
<dbReference type="GO" id="GO:0032981">
    <property type="term" value="P:mitochondrial respiratory chain complex I assembly"/>
    <property type="evidence" value="ECO:0007669"/>
    <property type="project" value="InterPro"/>
</dbReference>
<sequence length="195" mass="22569">MGKVLSVVQRRANRFNVENRAHKIISKEKPMPAPMHPYAKEQLEKLMKEHPEIIEQHQQKDPNLQKYLKHVYVTSEDPVQNPDTIQKHKEDQSLLPQNRQSPNEPEFGFHEPAMIPRGRVTLRQALKFITDHQTDPSKWTAESIADKYNLSPQITGHILRYFHTFEVYIPNVEDPSSKIAEPFKSKVSIGDGKSS</sequence>
<dbReference type="AlphaFoldDB" id="A0AAN9VEC0"/>
<organism evidence="2 3">
    <name type="scientific">Gryllus longicercus</name>
    <dbReference type="NCBI Taxonomy" id="2509291"/>
    <lineage>
        <taxon>Eukaryota</taxon>
        <taxon>Metazoa</taxon>
        <taxon>Ecdysozoa</taxon>
        <taxon>Arthropoda</taxon>
        <taxon>Hexapoda</taxon>
        <taxon>Insecta</taxon>
        <taxon>Pterygota</taxon>
        <taxon>Neoptera</taxon>
        <taxon>Polyneoptera</taxon>
        <taxon>Orthoptera</taxon>
        <taxon>Ensifera</taxon>
        <taxon>Gryllidea</taxon>
        <taxon>Grylloidea</taxon>
        <taxon>Gryllidae</taxon>
        <taxon>Gryllinae</taxon>
        <taxon>Gryllus</taxon>
    </lineage>
</organism>
<dbReference type="PANTHER" id="PTHR13338">
    <property type="entry name" value="UPF0240 PROTEIN"/>
    <property type="match status" value="1"/>
</dbReference>
<dbReference type="Proteomes" id="UP001378592">
    <property type="component" value="Unassembled WGS sequence"/>
</dbReference>
<evidence type="ECO:0000313" key="3">
    <source>
        <dbReference type="Proteomes" id="UP001378592"/>
    </source>
</evidence>
<feature type="region of interest" description="Disordered" evidence="1">
    <location>
        <begin position="78"/>
        <end position="111"/>
    </location>
</feature>